<comment type="caution">
    <text evidence="1">The sequence shown here is derived from an EMBL/GenBank/DDBJ whole genome shotgun (WGS) entry which is preliminary data.</text>
</comment>
<proteinExistence type="predicted"/>
<evidence type="ECO:0000313" key="2">
    <source>
        <dbReference type="Proteomes" id="UP001239462"/>
    </source>
</evidence>
<dbReference type="Proteomes" id="UP001239462">
    <property type="component" value="Unassembled WGS sequence"/>
</dbReference>
<gene>
    <name evidence="1" type="ORF">QTN89_09655</name>
</gene>
<sequence length="240" mass="26546">MVQSEVIDASELARLQRQRENTIAPELHSSVIAGMVSAAARFIPLPFVDDLVRSKCRKYVVKSTLDSVGRGELLVEFDSLYSEPGGMFSGAAAMAAKVPLKILLFPIRKVVAVMTSVRGVPLEVIRCILIGRTVRRMADRADRPSKEALRKAFDSAFARMDFRVVRAVISDALEGIDRWSDAAIRLAKKVAANESVQSIESSERKPLDDGAERIEKSLNQPRITQLFSEFDSKLDGILNK</sequence>
<dbReference type="EMBL" id="JASZZN010000006">
    <property type="protein sequence ID" value="MDM4015694.1"/>
    <property type="molecule type" value="Genomic_DNA"/>
</dbReference>
<evidence type="ECO:0000313" key="1">
    <source>
        <dbReference type="EMBL" id="MDM4015694.1"/>
    </source>
</evidence>
<protein>
    <submittedName>
        <fullName evidence="1">Uncharacterized protein</fullName>
    </submittedName>
</protein>
<reference evidence="1 2" key="1">
    <citation type="submission" date="2023-06" db="EMBL/GenBank/DDBJ databases">
        <title>Roseiconus lacunae JC819 isolated from Gulf of Mannar region, Tamil Nadu.</title>
        <authorList>
            <person name="Pk S."/>
            <person name="Ch S."/>
            <person name="Ch V.R."/>
        </authorList>
    </citation>
    <scope>NUCLEOTIDE SEQUENCE [LARGE SCALE GENOMIC DNA]</scope>
    <source>
        <strain evidence="1 2">JC819</strain>
    </source>
</reference>
<dbReference type="RefSeq" id="WP_289163198.1">
    <property type="nucleotide sequence ID" value="NZ_JASZZN010000006.1"/>
</dbReference>
<accession>A0ABT7PHD1</accession>
<keyword evidence="2" id="KW-1185">Reference proteome</keyword>
<organism evidence="1 2">
    <name type="scientific">Roseiconus lacunae</name>
    <dbReference type="NCBI Taxonomy" id="2605694"/>
    <lineage>
        <taxon>Bacteria</taxon>
        <taxon>Pseudomonadati</taxon>
        <taxon>Planctomycetota</taxon>
        <taxon>Planctomycetia</taxon>
        <taxon>Pirellulales</taxon>
        <taxon>Pirellulaceae</taxon>
        <taxon>Roseiconus</taxon>
    </lineage>
</organism>
<name>A0ABT7PHD1_9BACT</name>